<feature type="region of interest" description="Disordered" evidence="1">
    <location>
        <begin position="22"/>
        <end position="56"/>
    </location>
</feature>
<dbReference type="EMBL" id="HBUF01184172">
    <property type="protein sequence ID" value="CAG6656149.1"/>
    <property type="molecule type" value="Transcribed_RNA"/>
</dbReference>
<accession>A0A8D8WFM0</accession>
<organism evidence="2">
    <name type="scientific">Cacopsylla melanoneura</name>
    <dbReference type="NCBI Taxonomy" id="428564"/>
    <lineage>
        <taxon>Eukaryota</taxon>
        <taxon>Metazoa</taxon>
        <taxon>Ecdysozoa</taxon>
        <taxon>Arthropoda</taxon>
        <taxon>Hexapoda</taxon>
        <taxon>Insecta</taxon>
        <taxon>Pterygota</taxon>
        <taxon>Neoptera</taxon>
        <taxon>Paraneoptera</taxon>
        <taxon>Hemiptera</taxon>
        <taxon>Sternorrhyncha</taxon>
        <taxon>Psylloidea</taxon>
        <taxon>Psyllidae</taxon>
        <taxon>Psyllinae</taxon>
        <taxon>Cacopsylla</taxon>
    </lineage>
</organism>
<dbReference type="AlphaFoldDB" id="A0A8D8WFM0"/>
<reference evidence="2" key="1">
    <citation type="submission" date="2021-05" db="EMBL/GenBank/DDBJ databases">
        <authorList>
            <person name="Alioto T."/>
            <person name="Alioto T."/>
            <person name="Gomez Garrido J."/>
        </authorList>
    </citation>
    <scope>NUCLEOTIDE SEQUENCE</scope>
</reference>
<protein>
    <submittedName>
        <fullName evidence="2">Uncharacterized protein</fullName>
    </submittedName>
</protein>
<sequence>MGSSCTSTCRILSRTTRGSRVGMTWSRPRLPSPPRLIPPSKRNSTRNVSEYPTSPFFTRTPGERRTSLIGQDWMCTIGWFTSARNITFHWTSFLLLNSKISMACACCCSVGTTIRRKVKNTDSSSIKVSTSLFCTTLIRILTLVTMRMSLPQYSPPQLLLTMTRTPPTTMNTRPVTTISSIHLTMIFKQIVQTFPYPIACRHHLVSQR</sequence>
<proteinExistence type="predicted"/>
<name>A0A8D8WFM0_9HEMI</name>
<evidence type="ECO:0000256" key="1">
    <source>
        <dbReference type="SAM" id="MobiDB-lite"/>
    </source>
</evidence>
<evidence type="ECO:0000313" key="2">
    <source>
        <dbReference type="EMBL" id="CAG6656149.1"/>
    </source>
</evidence>
<feature type="compositionally biased region" description="Polar residues" evidence="1">
    <location>
        <begin position="41"/>
        <end position="56"/>
    </location>
</feature>